<gene>
    <name evidence="1" type="ORF">LEP1GSC124_0023</name>
</gene>
<dbReference type="Proteomes" id="UP000012117">
    <property type="component" value="Unassembled WGS sequence"/>
</dbReference>
<dbReference type="EMBL" id="AKWN02000336">
    <property type="protein sequence ID" value="EMP06594.1"/>
    <property type="molecule type" value="Genomic_DNA"/>
</dbReference>
<dbReference type="AlphaFoldDB" id="M7A752"/>
<organism evidence="1 2">
    <name type="scientific">Leptospira interrogans serovar Pyrogenes str. 200701872</name>
    <dbReference type="NCBI Taxonomy" id="1193029"/>
    <lineage>
        <taxon>Bacteria</taxon>
        <taxon>Pseudomonadati</taxon>
        <taxon>Spirochaetota</taxon>
        <taxon>Spirochaetia</taxon>
        <taxon>Leptospirales</taxon>
        <taxon>Leptospiraceae</taxon>
        <taxon>Leptospira</taxon>
    </lineage>
</organism>
<proteinExistence type="predicted"/>
<accession>M7A752</accession>
<comment type="caution">
    <text evidence="1">The sequence shown here is derived from an EMBL/GenBank/DDBJ whole genome shotgun (WGS) entry which is preliminary data.</text>
</comment>
<evidence type="ECO:0000313" key="1">
    <source>
        <dbReference type="EMBL" id="EMP06594.1"/>
    </source>
</evidence>
<protein>
    <submittedName>
        <fullName evidence="1">Uncharacterized protein</fullName>
    </submittedName>
</protein>
<feature type="non-terminal residue" evidence="1">
    <location>
        <position position="33"/>
    </location>
</feature>
<reference evidence="1 2" key="1">
    <citation type="submission" date="2013-01" db="EMBL/GenBank/DDBJ databases">
        <authorList>
            <person name="Harkins D.M."/>
            <person name="Durkin A.S."/>
            <person name="Brinkac L.M."/>
            <person name="Haft D.H."/>
            <person name="Selengut J.D."/>
            <person name="Sanka R."/>
            <person name="DePew J."/>
            <person name="Purushe J."/>
            <person name="Picardeau M."/>
            <person name="Werts C."/>
            <person name="Goarant C."/>
            <person name="Vinetz J.M."/>
            <person name="Sutton G.G."/>
            <person name="Nierman W.C."/>
            <person name="Fouts D.E."/>
        </authorList>
    </citation>
    <scope>NUCLEOTIDE SEQUENCE [LARGE SCALE GENOMIC DNA]</scope>
    <source>
        <strain evidence="1 2">200701872</strain>
    </source>
</reference>
<evidence type="ECO:0000313" key="2">
    <source>
        <dbReference type="Proteomes" id="UP000012117"/>
    </source>
</evidence>
<sequence length="33" mass="3524">MGRWIVLLLALLISFGVGYSYGVNPDVVPISSS</sequence>
<name>M7A752_LEPIR</name>